<feature type="compositionally biased region" description="Pro residues" evidence="1">
    <location>
        <begin position="257"/>
        <end position="270"/>
    </location>
</feature>
<keyword evidence="2" id="KW-1133">Transmembrane helix</keyword>
<feature type="region of interest" description="Disordered" evidence="1">
    <location>
        <begin position="145"/>
        <end position="191"/>
    </location>
</feature>
<reference evidence="3" key="1">
    <citation type="journal article" date="2023" name="Mol. Phylogenet. Evol.">
        <title>Genome-scale phylogeny and comparative genomics of the fungal order Sordariales.</title>
        <authorList>
            <person name="Hensen N."/>
            <person name="Bonometti L."/>
            <person name="Westerberg I."/>
            <person name="Brannstrom I.O."/>
            <person name="Guillou S."/>
            <person name="Cros-Aarteil S."/>
            <person name="Calhoun S."/>
            <person name="Haridas S."/>
            <person name="Kuo A."/>
            <person name="Mondo S."/>
            <person name="Pangilinan J."/>
            <person name="Riley R."/>
            <person name="LaButti K."/>
            <person name="Andreopoulos B."/>
            <person name="Lipzen A."/>
            <person name="Chen C."/>
            <person name="Yan M."/>
            <person name="Daum C."/>
            <person name="Ng V."/>
            <person name="Clum A."/>
            <person name="Steindorff A."/>
            <person name="Ohm R.A."/>
            <person name="Martin F."/>
            <person name="Silar P."/>
            <person name="Natvig D.O."/>
            <person name="Lalanne C."/>
            <person name="Gautier V."/>
            <person name="Ament-Velasquez S.L."/>
            <person name="Kruys A."/>
            <person name="Hutchinson M.I."/>
            <person name="Powell A.J."/>
            <person name="Barry K."/>
            <person name="Miller A.N."/>
            <person name="Grigoriev I.V."/>
            <person name="Debuchy R."/>
            <person name="Gladieux P."/>
            <person name="Hiltunen Thoren M."/>
            <person name="Johannesson H."/>
        </authorList>
    </citation>
    <scope>NUCLEOTIDE SEQUENCE</scope>
    <source>
        <strain evidence="3">PSN243</strain>
    </source>
</reference>
<proteinExistence type="predicted"/>
<evidence type="ECO:0000256" key="2">
    <source>
        <dbReference type="SAM" id="Phobius"/>
    </source>
</evidence>
<evidence type="ECO:0000256" key="1">
    <source>
        <dbReference type="SAM" id="MobiDB-lite"/>
    </source>
</evidence>
<evidence type="ECO:0000313" key="3">
    <source>
        <dbReference type="EMBL" id="KAK4449731.1"/>
    </source>
</evidence>
<keyword evidence="4" id="KW-1185">Reference proteome</keyword>
<dbReference type="AlphaFoldDB" id="A0AAV9GPX4"/>
<dbReference type="Proteomes" id="UP001321760">
    <property type="component" value="Unassembled WGS sequence"/>
</dbReference>
<organism evidence="3 4">
    <name type="scientific">Podospora aff. communis PSN243</name>
    <dbReference type="NCBI Taxonomy" id="3040156"/>
    <lineage>
        <taxon>Eukaryota</taxon>
        <taxon>Fungi</taxon>
        <taxon>Dikarya</taxon>
        <taxon>Ascomycota</taxon>
        <taxon>Pezizomycotina</taxon>
        <taxon>Sordariomycetes</taxon>
        <taxon>Sordariomycetidae</taxon>
        <taxon>Sordariales</taxon>
        <taxon>Podosporaceae</taxon>
        <taxon>Podospora</taxon>
    </lineage>
</organism>
<feature type="transmembrane region" description="Helical" evidence="2">
    <location>
        <begin position="196"/>
        <end position="220"/>
    </location>
</feature>
<name>A0AAV9GPX4_9PEZI</name>
<sequence length="293" mass="31006">MEFLRPRTTQVARQITARGGWPQGNMGSNVCPADVPVPCDPRIPWLHRNCCLAGQFCRQTWFRMYCCPTEDDCGSTVINNPRCINETWTMYRLTKIVEGYFCCPKEYVGVIPVEGDAGLCEPSAEGLPKSRLASMVLPQTILGTNPTATATVTDPSQSEATKSAAGGTTQGANSSGGNGGGLGLGESSSQNSSPSAGVIAGIVIGAAIILVAGFALVLWLHRRSLRGSEPPPEPAKSPEQEVAQLQQPPAISEFPSPTTPGAPNGPPPVYLPQRMSTERPEVDGVGRMEMPAD</sequence>
<reference evidence="3" key="2">
    <citation type="submission" date="2023-05" db="EMBL/GenBank/DDBJ databases">
        <authorList>
            <consortium name="Lawrence Berkeley National Laboratory"/>
            <person name="Steindorff A."/>
            <person name="Hensen N."/>
            <person name="Bonometti L."/>
            <person name="Westerberg I."/>
            <person name="Brannstrom I.O."/>
            <person name="Guillou S."/>
            <person name="Cros-Aarteil S."/>
            <person name="Calhoun S."/>
            <person name="Haridas S."/>
            <person name="Kuo A."/>
            <person name="Mondo S."/>
            <person name="Pangilinan J."/>
            <person name="Riley R."/>
            <person name="Labutti K."/>
            <person name="Andreopoulos B."/>
            <person name="Lipzen A."/>
            <person name="Chen C."/>
            <person name="Yanf M."/>
            <person name="Daum C."/>
            <person name="Ng V."/>
            <person name="Clum A."/>
            <person name="Ohm R."/>
            <person name="Martin F."/>
            <person name="Silar P."/>
            <person name="Natvig D."/>
            <person name="Lalanne C."/>
            <person name="Gautier V."/>
            <person name="Ament-Velasquez S.L."/>
            <person name="Kruys A."/>
            <person name="Hutchinson M.I."/>
            <person name="Powell A.J."/>
            <person name="Barry K."/>
            <person name="Miller A.N."/>
            <person name="Grigoriev I.V."/>
            <person name="Debuchy R."/>
            <person name="Gladieux P."/>
            <person name="Thoren M.H."/>
            <person name="Johannesson H."/>
        </authorList>
    </citation>
    <scope>NUCLEOTIDE SEQUENCE</scope>
    <source>
        <strain evidence="3">PSN243</strain>
    </source>
</reference>
<protein>
    <submittedName>
        <fullName evidence="3">Uncharacterized protein</fullName>
    </submittedName>
</protein>
<feature type="compositionally biased region" description="Basic and acidic residues" evidence="1">
    <location>
        <begin position="276"/>
        <end position="286"/>
    </location>
</feature>
<feature type="region of interest" description="Disordered" evidence="1">
    <location>
        <begin position="226"/>
        <end position="293"/>
    </location>
</feature>
<evidence type="ECO:0000313" key="4">
    <source>
        <dbReference type="Proteomes" id="UP001321760"/>
    </source>
</evidence>
<accession>A0AAV9GPX4</accession>
<dbReference type="EMBL" id="MU865935">
    <property type="protein sequence ID" value="KAK4449731.1"/>
    <property type="molecule type" value="Genomic_DNA"/>
</dbReference>
<gene>
    <name evidence="3" type="ORF">QBC34DRAFT_403901</name>
</gene>
<keyword evidence="2" id="KW-0812">Transmembrane</keyword>
<feature type="compositionally biased region" description="Gly residues" evidence="1">
    <location>
        <begin position="174"/>
        <end position="184"/>
    </location>
</feature>
<feature type="compositionally biased region" description="Polar residues" evidence="1">
    <location>
        <begin position="145"/>
        <end position="161"/>
    </location>
</feature>
<keyword evidence="2" id="KW-0472">Membrane</keyword>
<feature type="compositionally biased region" description="Low complexity" evidence="1">
    <location>
        <begin position="163"/>
        <end position="173"/>
    </location>
</feature>
<comment type="caution">
    <text evidence="3">The sequence shown here is derived from an EMBL/GenBank/DDBJ whole genome shotgun (WGS) entry which is preliminary data.</text>
</comment>